<dbReference type="Pfam" id="PF01252">
    <property type="entry name" value="Peptidase_A8"/>
    <property type="match status" value="1"/>
</dbReference>
<dbReference type="EMBL" id="UFWZ01000001">
    <property type="protein sequence ID" value="SUY46793.1"/>
    <property type="molecule type" value="Genomic_DNA"/>
</dbReference>
<reference evidence="2 3" key="1">
    <citation type="submission" date="2018-06" db="EMBL/GenBank/DDBJ databases">
        <authorList>
            <consortium name="Pathogen Informatics"/>
            <person name="Doyle S."/>
        </authorList>
    </citation>
    <scope>NUCLEOTIDE SEQUENCE [LARGE SCALE GENOMIC DNA]</scope>
    <source>
        <strain evidence="2 3">NCTC9836</strain>
    </source>
</reference>
<organism evidence="2 3">
    <name type="scientific">Clostridium putrefaciens</name>
    <dbReference type="NCBI Taxonomy" id="99675"/>
    <lineage>
        <taxon>Bacteria</taxon>
        <taxon>Bacillati</taxon>
        <taxon>Bacillota</taxon>
        <taxon>Clostridia</taxon>
        <taxon>Eubacteriales</taxon>
        <taxon>Clostridiaceae</taxon>
        <taxon>Clostridium</taxon>
    </lineage>
</organism>
<dbReference type="AlphaFoldDB" id="A0A381J733"/>
<dbReference type="Proteomes" id="UP000254664">
    <property type="component" value="Unassembled WGS sequence"/>
</dbReference>
<dbReference type="GO" id="GO:0006508">
    <property type="term" value="P:proteolysis"/>
    <property type="evidence" value="ECO:0007669"/>
    <property type="project" value="InterPro"/>
</dbReference>
<accession>A0A381J733</accession>
<dbReference type="RefSeq" id="WP_115640826.1">
    <property type="nucleotide sequence ID" value="NZ_UFWZ01000001.1"/>
</dbReference>
<dbReference type="GO" id="GO:0016020">
    <property type="term" value="C:membrane"/>
    <property type="evidence" value="ECO:0007669"/>
    <property type="project" value="InterPro"/>
</dbReference>
<evidence type="ECO:0000313" key="3">
    <source>
        <dbReference type="Proteomes" id="UP000254664"/>
    </source>
</evidence>
<feature type="transmembrane region" description="Helical" evidence="1">
    <location>
        <begin position="12"/>
        <end position="30"/>
    </location>
</feature>
<feature type="transmembrane region" description="Helical" evidence="1">
    <location>
        <begin position="66"/>
        <end position="86"/>
    </location>
</feature>
<evidence type="ECO:0000313" key="2">
    <source>
        <dbReference type="EMBL" id="SUY46793.1"/>
    </source>
</evidence>
<evidence type="ECO:0000256" key="1">
    <source>
        <dbReference type="SAM" id="Phobius"/>
    </source>
</evidence>
<name>A0A381J733_9CLOT</name>
<keyword evidence="1" id="KW-0812">Transmembrane</keyword>
<proteinExistence type="predicted"/>
<dbReference type="GO" id="GO:0004190">
    <property type="term" value="F:aspartic-type endopeptidase activity"/>
    <property type="evidence" value="ECO:0007669"/>
    <property type="project" value="InterPro"/>
</dbReference>
<gene>
    <name evidence="2" type="ORF">NCTC9836_01102</name>
</gene>
<dbReference type="OrthoDB" id="1653128at2"/>
<keyword evidence="1" id="KW-0472">Membrane</keyword>
<keyword evidence="3" id="KW-1185">Reference proteome</keyword>
<sequence length="183" mass="21650">MINKDTKGNVNTVLWVLILILLDQGIKLIVKGYYGVYIKIIDDLIYFKPFLNDKYSWMNSMLNLGIGRNLHVVLVLITLTLAYYGFKYYYNKRGRNKIVKLVEIFLFSGGLCSLIDKCFWNGSLDYIMIKNFFIFDLKDIYITIFEVIVVFCAIKDWEDVLKLDEKKIVKDYFKFIKEDLLIK</sequence>
<protein>
    <submittedName>
        <fullName evidence="2">Signal peptidase</fullName>
    </submittedName>
</protein>
<keyword evidence="1" id="KW-1133">Transmembrane helix</keyword>
<dbReference type="InterPro" id="IPR001872">
    <property type="entry name" value="Peptidase_A8"/>
</dbReference>